<reference evidence="5 6" key="1">
    <citation type="submission" date="2016-10" db="EMBL/GenBank/DDBJ databases">
        <authorList>
            <person name="de Groot N.N."/>
        </authorList>
    </citation>
    <scope>NUCLEOTIDE SEQUENCE [LARGE SCALE GENOMIC DNA]</scope>
    <source>
        <strain evidence="5 6">ATCC 51327</strain>
    </source>
</reference>
<sequence>MYMYQEQRLSKILELLKERDALSAKEMIDYLNVSRDTIRRDFSILENRGLAKRTHGGIISIDEKTQISSFNERIKEFTKAKKSIAKNAKEFIKTNSVCFFDVSTITLKLAAYTKLKVYQN</sequence>
<dbReference type="PROSITE" id="PS00894">
    <property type="entry name" value="HTH_DEOR_1"/>
    <property type="match status" value="1"/>
</dbReference>
<evidence type="ECO:0000259" key="4">
    <source>
        <dbReference type="PROSITE" id="PS51000"/>
    </source>
</evidence>
<keyword evidence="6" id="KW-1185">Reference proteome</keyword>
<dbReference type="STRING" id="29563.SAMN02983006_02562"/>
<dbReference type="AlphaFoldDB" id="A0A1I4MBD4"/>
<dbReference type="InterPro" id="IPR036388">
    <property type="entry name" value="WH-like_DNA-bd_sf"/>
</dbReference>
<dbReference type="GO" id="GO:0003700">
    <property type="term" value="F:DNA-binding transcription factor activity"/>
    <property type="evidence" value="ECO:0007669"/>
    <property type="project" value="InterPro"/>
</dbReference>
<dbReference type="PANTHER" id="PTHR30363:SF51">
    <property type="entry name" value="HTH-TYPE TRANSCRIPTIONAL REPRESSOR GLCR"/>
    <property type="match status" value="1"/>
</dbReference>
<dbReference type="SUPFAM" id="SSF46785">
    <property type="entry name" value="Winged helix' DNA-binding domain"/>
    <property type="match status" value="1"/>
</dbReference>
<dbReference type="PANTHER" id="PTHR30363">
    <property type="entry name" value="HTH-TYPE TRANSCRIPTIONAL REGULATOR SRLR-RELATED"/>
    <property type="match status" value="1"/>
</dbReference>
<keyword evidence="3" id="KW-0804">Transcription</keyword>
<dbReference type="SMART" id="SM00420">
    <property type="entry name" value="HTH_DEOR"/>
    <property type="match status" value="1"/>
</dbReference>
<evidence type="ECO:0000313" key="6">
    <source>
        <dbReference type="Proteomes" id="UP000199006"/>
    </source>
</evidence>
<dbReference type="Gene3D" id="1.10.10.10">
    <property type="entry name" value="Winged helix-like DNA-binding domain superfamily/Winged helix DNA-binding domain"/>
    <property type="match status" value="1"/>
</dbReference>
<dbReference type="PROSITE" id="PS51000">
    <property type="entry name" value="HTH_DEOR_2"/>
    <property type="match status" value="1"/>
</dbReference>
<name>A0A1I4MBD4_9FIRM</name>
<evidence type="ECO:0000256" key="3">
    <source>
        <dbReference type="ARBA" id="ARBA00023163"/>
    </source>
</evidence>
<dbReference type="GO" id="GO:0003677">
    <property type="term" value="F:DNA binding"/>
    <property type="evidence" value="ECO:0007669"/>
    <property type="project" value="UniProtKB-KW"/>
</dbReference>
<protein>
    <submittedName>
        <fullName evidence="5">DeoR-like helix-turn-helix domain-containing protein</fullName>
    </submittedName>
</protein>
<organism evidence="5 6">
    <name type="scientific">Halanaerobium salsuginis</name>
    <dbReference type="NCBI Taxonomy" id="29563"/>
    <lineage>
        <taxon>Bacteria</taxon>
        <taxon>Bacillati</taxon>
        <taxon>Bacillota</taxon>
        <taxon>Clostridia</taxon>
        <taxon>Halanaerobiales</taxon>
        <taxon>Halanaerobiaceae</taxon>
        <taxon>Halanaerobium</taxon>
    </lineage>
</organism>
<keyword evidence="1" id="KW-0805">Transcription regulation</keyword>
<evidence type="ECO:0000313" key="5">
    <source>
        <dbReference type="EMBL" id="SFM00551.1"/>
    </source>
</evidence>
<dbReference type="Proteomes" id="UP000199006">
    <property type="component" value="Unassembled WGS sequence"/>
</dbReference>
<evidence type="ECO:0000256" key="1">
    <source>
        <dbReference type="ARBA" id="ARBA00023015"/>
    </source>
</evidence>
<proteinExistence type="predicted"/>
<keyword evidence="2" id="KW-0238">DNA-binding</keyword>
<dbReference type="InterPro" id="IPR018356">
    <property type="entry name" value="Tscrpt_reg_HTH_DeoR_CS"/>
</dbReference>
<dbReference type="InterPro" id="IPR001034">
    <property type="entry name" value="DeoR_HTH"/>
</dbReference>
<dbReference type="PRINTS" id="PR00037">
    <property type="entry name" value="HTHLACR"/>
</dbReference>
<evidence type="ECO:0000256" key="2">
    <source>
        <dbReference type="ARBA" id="ARBA00023125"/>
    </source>
</evidence>
<dbReference type="InterPro" id="IPR036390">
    <property type="entry name" value="WH_DNA-bd_sf"/>
</dbReference>
<dbReference type="EMBL" id="FOTI01000051">
    <property type="protein sequence ID" value="SFM00551.1"/>
    <property type="molecule type" value="Genomic_DNA"/>
</dbReference>
<gene>
    <name evidence="5" type="ORF">SAMN02983006_02562</name>
</gene>
<dbReference type="InterPro" id="IPR050313">
    <property type="entry name" value="Carb_Metab_HTH_regulators"/>
</dbReference>
<feature type="domain" description="HTH deoR-type" evidence="4">
    <location>
        <begin position="5"/>
        <end position="60"/>
    </location>
</feature>
<dbReference type="Pfam" id="PF08220">
    <property type="entry name" value="HTH_DeoR"/>
    <property type="match status" value="1"/>
</dbReference>
<accession>A0A1I4MBD4</accession>